<sequence>MEQSKLGQGTPCENFQNKNGSKCGKQIDMRKDENKLSKIPIDCHKFTDSASRLPLSSNTCDKTRSVSVTPCPDTTIGRYFNTKICQTMRKLKVSSDVALSIATVLGKATSKVTNKKKFEGKCSYIVGKYQNQTFKPVFLDSQTATVPVLPMNLNKPVPDPKIFLHRIHKDKKKRQQREMKEQLKKKIKEFEYQEKLKQENDSLERSKIELVEQRRLKIGRERE</sequence>
<evidence type="ECO:0000313" key="4">
    <source>
        <dbReference type="Proteomes" id="UP001295684"/>
    </source>
</evidence>
<reference evidence="3" key="1">
    <citation type="submission" date="2023-07" db="EMBL/GenBank/DDBJ databases">
        <authorList>
            <consortium name="AG Swart"/>
            <person name="Singh M."/>
            <person name="Singh A."/>
            <person name="Seah K."/>
            <person name="Emmerich C."/>
        </authorList>
    </citation>
    <scope>NUCLEOTIDE SEQUENCE</scope>
    <source>
        <strain evidence="3">DP1</strain>
    </source>
</reference>
<proteinExistence type="predicted"/>
<name>A0AAD1Y4X7_EUPCR</name>
<evidence type="ECO:0000256" key="1">
    <source>
        <dbReference type="SAM" id="Coils"/>
    </source>
</evidence>
<accession>A0AAD1Y4X7</accession>
<protein>
    <submittedName>
        <fullName evidence="3">Uncharacterized protein</fullName>
    </submittedName>
</protein>
<keyword evidence="1" id="KW-0175">Coiled coil</keyword>
<dbReference type="EMBL" id="CAMPGE010025218">
    <property type="protein sequence ID" value="CAI2382997.1"/>
    <property type="molecule type" value="Genomic_DNA"/>
</dbReference>
<keyword evidence="4" id="KW-1185">Reference proteome</keyword>
<evidence type="ECO:0000256" key="2">
    <source>
        <dbReference type="SAM" id="MobiDB-lite"/>
    </source>
</evidence>
<gene>
    <name evidence="3" type="ORF">ECRASSUSDP1_LOCUS24488</name>
</gene>
<feature type="region of interest" description="Disordered" evidence="2">
    <location>
        <begin position="1"/>
        <end position="25"/>
    </location>
</feature>
<organism evidence="3 4">
    <name type="scientific">Euplotes crassus</name>
    <dbReference type="NCBI Taxonomy" id="5936"/>
    <lineage>
        <taxon>Eukaryota</taxon>
        <taxon>Sar</taxon>
        <taxon>Alveolata</taxon>
        <taxon>Ciliophora</taxon>
        <taxon>Intramacronucleata</taxon>
        <taxon>Spirotrichea</taxon>
        <taxon>Hypotrichia</taxon>
        <taxon>Euplotida</taxon>
        <taxon>Euplotidae</taxon>
        <taxon>Moneuplotes</taxon>
    </lineage>
</organism>
<feature type="coiled-coil region" evidence="1">
    <location>
        <begin position="169"/>
        <end position="216"/>
    </location>
</feature>
<dbReference type="AlphaFoldDB" id="A0AAD1Y4X7"/>
<feature type="compositionally biased region" description="Polar residues" evidence="2">
    <location>
        <begin position="1"/>
        <end position="20"/>
    </location>
</feature>
<comment type="caution">
    <text evidence="3">The sequence shown here is derived from an EMBL/GenBank/DDBJ whole genome shotgun (WGS) entry which is preliminary data.</text>
</comment>
<evidence type="ECO:0000313" key="3">
    <source>
        <dbReference type="EMBL" id="CAI2382997.1"/>
    </source>
</evidence>
<dbReference type="Proteomes" id="UP001295684">
    <property type="component" value="Unassembled WGS sequence"/>
</dbReference>